<dbReference type="Pfam" id="PF00293">
    <property type="entry name" value="NUDIX"/>
    <property type="match status" value="1"/>
</dbReference>
<feature type="domain" description="Nudix hydrolase" evidence="3">
    <location>
        <begin position="19"/>
        <end position="153"/>
    </location>
</feature>
<dbReference type="Proteomes" id="UP000564806">
    <property type="component" value="Unassembled WGS sequence"/>
</dbReference>
<evidence type="ECO:0000256" key="2">
    <source>
        <dbReference type="ARBA" id="ARBA00022801"/>
    </source>
</evidence>
<accession>A0A850ESC4</accession>
<dbReference type="SUPFAM" id="SSF55811">
    <property type="entry name" value="Nudix"/>
    <property type="match status" value="1"/>
</dbReference>
<dbReference type="PANTHER" id="PTHR43046">
    <property type="entry name" value="GDP-MANNOSE MANNOSYL HYDROLASE"/>
    <property type="match status" value="1"/>
</dbReference>
<dbReference type="InterPro" id="IPR015797">
    <property type="entry name" value="NUDIX_hydrolase-like_dom_sf"/>
</dbReference>
<protein>
    <submittedName>
        <fullName evidence="4">NUDIX domain-containing protein</fullName>
    </submittedName>
</protein>
<dbReference type="Gene3D" id="3.90.79.10">
    <property type="entry name" value="Nucleoside Triphosphate Pyrophosphohydrolase"/>
    <property type="match status" value="1"/>
</dbReference>
<proteinExistence type="predicted"/>
<name>A0A850ESC4_9BACL</name>
<reference evidence="4" key="1">
    <citation type="submission" date="2020-06" db="EMBL/GenBank/DDBJ databases">
        <title>Paenibacillus sp. nov., isolated from soil.</title>
        <authorList>
            <person name="Seo Y.L."/>
        </authorList>
    </citation>
    <scope>NUCLEOTIDE SEQUENCE [LARGE SCALE GENOMIC DNA]</scope>
    <source>
        <strain evidence="4">JW14</strain>
    </source>
</reference>
<dbReference type="AlphaFoldDB" id="A0A850ESC4"/>
<evidence type="ECO:0000313" key="5">
    <source>
        <dbReference type="Proteomes" id="UP000564806"/>
    </source>
</evidence>
<gene>
    <name evidence="4" type="ORF">HPT30_27460</name>
</gene>
<comment type="caution">
    <text evidence="4">The sequence shown here is derived from an EMBL/GenBank/DDBJ whole genome shotgun (WGS) entry which is preliminary data.</text>
</comment>
<keyword evidence="5" id="KW-1185">Reference proteome</keyword>
<dbReference type="PROSITE" id="PS51462">
    <property type="entry name" value="NUDIX"/>
    <property type="match status" value="1"/>
</dbReference>
<dbReference type="PANTHER" id="PTHR43046:SF2">
    <property type="entry name" value="8-OXO-DGTP DIPHOSPHATASE-RELATED"/>
    <property type="match status" value="1"/>
</dbReference>
<dbReference type="RefSeq" id="WP_175374448.1">
    <property type="nucleotide sequence ID" value="NZ_JABWCS010000221.1"/>
</dbReference>
<dbReference type="PRINTS" id="PR00502">
    <property type="entry name" value="NUDIXFAMILY"/>
</dbReference>
<keyword evidence="2" id="KW-0378">Hydrolase</keyword>
<organism evidence="4 5">
    <name type="scientific">Paenibacillus agri</name>
    <dbReference type="NCBI Taxonomy" id="2744309"/>
    <lineage>
        <taxon>Bacteria</taxon>
        <taxon>Bacillati</taxon>
        <taxon>Bacillota</taxon>
        <taxon>Bacilli</taxon>
        <taxon>Bacillales</taxon>
        <taxon>Paenibacillaceae</taxon>
        <taxon>Paenibacillus</taxon>
    </lineage>
</organism>
<dbReference type="EMBL" id="JABWCS010000221">
    <property type="protein sequence ID" value="NUU64093.1"/>
    <property type="molecule type" value="Genomic_DNA"/>
</dbReference>
<dbReference type="InterPro" id="IPR000086">
    <property type="entry name" value="NUDIX_hydrolase_dom"/>
</dbReference>
<evidence type="ECO:0000313" key="4">
    <source>
        <dbReference type="EMBL" id="NUU64093.1"/>
    </source>
</evidence>
<evidence type="ECO:0000256" key="1">
    <source>
        <dbReference type="ARBA" id="ARBA00001946"/>
    </source>
</evidence>
<evidence type="ECO:0000259" key="3">
    <source>
        <dbReference type="PROSITE" id="PS51462"/>
    </source>
</evidence>
<dbReference type="GO" id="GO:0016787">
    <property type="term" value="F:hydrolase activity"/>
    <property type="evidence" value="ECO:0007669"/>
    <property type="project" value="UniProtKB-KW"/>
</dbReference>
<sequence>MPMSEYYRGLREKIGPELLLIPSVAAVIRNEEDEILFIRKPGETLWGLPAGAIEPGEKPSRSIRREVYEETGLMVNPNRMIGVFGGEKFRFEYNNGHQVEYLAMVFECSMINRTLVGLDGEAEELRFFKEEELPELAIPYPQEIFAKSSSSLKPIFE</sequence>
<dbReference type="InterPro" id="IPR020476">
    <property type="entry name" value="Nudix_hydrolase"/>
</dbReference>
<comment type="cofactor">
    <cofactor evidence="1">
        <name>Mg(2+)</name>
        <dbReference type="ChEBI" id="CHEBI:18420"/>
    </cofactor>
</comment>